<dbReference type="PANTHER" id="PTHR24026:SF126">
    <property type="entry name" value="PROTOCADHERIN FAT 4"/>
    <property type="match status" value="1"/>
</dbReference>
<evidence type="ECO:0000256" key="3">
    <source>
        <dbReference type="SAM" id="MobiDB-lite"/>
    </source>
</evidence>
<feature type="domain" description="Cadherin" evidence="4">
    <location>
        <begin position="279"/>
        <end position="354"/>
    </location>
</feature>
<feature type="domain" description="Cadherin" evidence="4">
    <location>
        <begin position="987"/>
        <end position="1107"/>
    </location>
</feature>
<dbReference type="Gene3D" id="2.60.40.2810">
    <property type="match status" value="5"/>
</dbReference>
<feature type="domain" description="Cadherin" evidence="4">
    <location>
        <begin position="765"/>
        <end position="919"/>
    </location>
</feature>
<evidence type="ECO:0000259" key="4">
    <source>
        <dbReference type="PROSITE" id="PS50268"/>
    </source>
</evidence>
<keyword evidence="6" id="KW-1185">Reference proteome</keyword>
<evidence type="ECO:0000256" key="1">
    <source>
        <dbReference type="ARBA" id="ARBA00022692"/>
    </source>
</evidence>
<feature type="domain" description="Cadherin" evidence="4">
    <location>
        <begin position="1103"/>
        <end position="1201"/>
    </location>
</feature>
<dbReference type="InterPro" id="IPR006644">
    <property type="entry name" value="Cadg"/>
</dbReference>
<dbReference type="InterPro" id="IPR013783">
    <property type="entry name" value="Ig-like_fold"/>
</dbReference>
<dbReference type="InterPro" id="IPR015919">
    <property type="entry name" value="Cadherin-like_sf"/>
</dbReference>
<dbReference type="NCBIfam" id="NF012211">
    <property type="entry name" value="tand_rpt_95"/>
    <property type="match status" value="12"/>
</dbReference>
<sequence>NNGNGTVTYTHDGSETTSDSFTYTVNDNTGATSNTATVSITITPQNDPPTAADDSNSGSEDNPVSINVTSNDSDTDGTINVASVDLNPTLTSRQTTYSSTNGEWSVNNSGIVTFTPNANWNGAESITYVVADNNGLLSNQATIEMTITAVNDAPTAFNDSNSGLEDNSVSVNVTSNDSDIDGTINIASVDLNPSLANRQTTYSSTNGEWTVDNSGIVTFTPNTNWNGTESITYVVADNGGLFSNEATIQITISADNDGPVFTSSPVTTATEDALYTYNITATDVDGQPINFAITTNPGWLSLDDNGDGTATLSGTPTNDYVGNNGVVISVSDGTANTTQTFTINVANTNDAPVFTSTATTAANEDELYSYNVVTNDVDGQIPSITLTTNPGWLSLDDNGDGTATLSGTPSNDHIGNNSVTLTSSDGITSTEQIFTISVSNVNDPPVFTSNPPTSATEDAPYSYDVTATDVDLGEIPSFTLTTNPGWLALNDNGDGTATLTGTPTNEYVGNNNVTITASDATVNVQQSFTINVINTNDAPVFTAFNPPATIAQGTLYDYTITTSDDDGDIPDLSMQQGPAWLNFVDENDGTATLFGTPSNSDVGSYTIIIRADDGTTTTDESFDITVTNVNDDPEFTSTAILSVNEDEEYNYPIIVTDPDGDAITLTAPTKPDWLTFTDNTDGTGSLIGTPTNANVGVHNVILIAEDPNGGGDIQNFNISVVNVNDAPVISNISRSTPENVAITIPLSGFASDDDNNLDISSLIVVDQPVSGSVSINATSGEVTYTPNTGYAGNDSFTLQISDTDGATSNIGSVQIQVSNEAPNAVDDAFTIDEDTPSTFTILANDTDPQDNINAASVSIITQVSNGTLTVNANGTVDYTPNSNYNGSDAFAYEVSDTDGYTDQASVNITITAVNDAPNLAADSYTINEDTPIDMNVLGNDSDVENSVEPSSIQIEASATNGTLTINGDYTIRYEPNLNFNGSDSFSYSASDADGLRSQANVEITITPANDAPVFTSSPIEEATQDTPYNYSITTNDVDGDTPTINAVFSASWLSFTDNGNGTATLSGTPTNDDIDVYPIEITVSDGTLSNTQSFSINVNNANDAPVFTSTPVESASEDTPYTYNVSASDIDVGEIPVFTMESGPTWLTLTDNTDGTAVLTGTPLNEHVGTHNVTLRAADAATYAEQTFTVTVTNTNDAPVFTSSPIITIDEDTEYNYSITCSDDDGNAISIQGVVTPTWLTFTDNGNGNASLTGTPTNSQVGQHDVSLSVSDGTATTSQNFTIEVVNVNDAPVLSDANYSTPENTPVSILFVDISEDVDGNIDATSLRVVQQPNDGSVSIDPSSGNMTYTPENGFSGTDRFTVQVNDTDGANSNIASIEILVSNEAPNAVNDSYSTNEDTPVICDVLANDIDPQDNILANTLSITNQPIKGIVSINSSNGTITYTPNANENGADNFTYEVCDADGYCDQATVSININPVNDPPVINGDSYVLNEDQSMDLPILDNDVDIDSEINPASLAITSDATNGTLTINSNSITYTPNQDYNGNDSFSYSVADEQGLSGEATVSLTINPVNDRPIAVDDEGETSDVASIVINVAANDIDVDNNLNLASIMITRAPDHGTATVNGSTGNVTYIPDLNYYGADTYQYQICDTDGECSTATVRLTVRTGNAQPIADPIYKVVGEDGVLTNIRPLESVFDPNGNLDNGSLTIEVEPEHGEVTLQNEIVTYKPFENYYGNDTIVYSICDLGEPPLCDQDTIFISVLSVNDAPVASDYILEATEGTPVSVNLPELGTDIEMDELTIALPDDLPGIPGILSIIDETTLEFTANIGSLCSTFNVDYILLDSNGGKDTAEVVIKVLPIDSDGDNIPDATENSELNNLDSDNDGIPDYLDEDSDNDGITDLIEGNINDLCNDVPRDTDNDGTPDYLDEDSDNDLVRDVDEGYDDCDNDGIPNAIDSFDNCTSRALNIPEVFVPGSSVKEQQHFTIKGAEALVGDELFVFNRWGGQVYFSADYDNTWRGLSSSSMLGSEELPEGTYFYVYKTKEGQVIKGTVYIKR</sequence>
<dbReference type="InterPro" id="IPR002126">
    <property type="entry name" value="Cadherin-like_dom"/>
</dbReference>
<protein>
    <submittedName>
        <fullName evidence="5">Tandem-95 repeat protein</fullName>
    </submittedName>
</protein>
<feature type="domain" description="Cadherin" evidence="4">
    <location>
        <begin position="447"/>
        <end position="541"/>
    </location>
</feature>
<accession>A0ABS5KG13</accession>
<feature type="compositionally biased region" description="Polar residues" evidence="3">
    <location>
        <begin position="53"/>
        <end position="77"/>
    </location>
</feature>
<dbReference type="SMART" id="SM00736">
    <property type="entry name" value="CADG"/>
    <property type="match status" value="8"/>
</dbReference>
<dbReference type="SUPFAM" id="SSF49313">
    <property type="entry name" value="Cadherin-like"/>
    <property type="match status" value="8"/>
</dbReference>
<reference evidence="5 6" key="1">
    <citation type="journal article" date="2014" name="Int. J. Syst. Evol. Microbiol.">
        <title>Carboxylicivirga gen. nov. in the family Marinilabiliaceae with two novel species, Carboxylicivirga mesophila sp. nov. and Carboxylicivirga taeanensis sp. nov., and reclassification of Cytophaga fermentans as Saccharicrinis fermentans gen. nov., comb. nov.</title>
        <authorList>
            <person name="Yang S.H."/>
            <person name="Seo H.S."/>
            <person name="Woo J.H."/>
            <person name="Oh H.M."/>
            <person name="Jang H."/>
            <person name="Lee J.H."/>
            <person name="Kim S.J."/>
            <person name="Kwon K.K."/>
        </authorList>
    </citation>
    <scope>NUCLEOTIDE SEQUENCE [LARGE SCALE GENOMIC DNA]</scope>
    <source>
        <strain evidence="5 6">JCM 18290</strain>
    </source>
</reference>
<keyword evidence="2" id="KW-1133">Transmembrane helix</keyword>
<feature type="domain" description="Cadherin" evidence="4">
    <location>
        <begin position="541"/>
        <end position="635"/>
    </location>
</feature>
<dbReference type="Pfam" id="PF13585">
    <property type="entry name" value="CHU_C"/>
    <property type="match status" value="1"/>
</dbReference>
<feature type="region of interest" description="Disordered" evidence="3">
    <location>
        <begin position="42"/>
        <end position="77"/>
    </location>
</feature>
<dbReference type="Pfam" id="PF17803">
    <property type="entry name" value="Cadherin_4"/>
    <property type="match status" value="1"/>
</dbReference>
<feature type="non-terminal residue" evidence="5">
    <location>
        <position position="1"/>
    </location>
</feature>
<proteinExistence type="predicted"/>
<dbReference type="EMBL" id="JAGUCN010000036">
    <property type="protein sequence ID" value="MBS2213844.1"/>
    <property type="molecule type" value="Genomic_DNA"/>
</dbReference>
<comment type="caution">
    <text evidence="5">The sequence shown here is derived from an EMBL/GenBank/DDBJ whole genome shotgun (WGS) entry which is preliminary data.</text>
</comment>
<evidence type="ECO:0000313" key="5">
    <source>
        <dbReference type="EMBL" id="MBS2213844.1"/>
    </source>
</evidence>
<dbReference type="SMART" id="SM00112">
    <property type="entry name" value="CA"/>
    <property type="match status" value="4"/>
</dbReference>
<dbReference type="InterPro" id="IPR028974">
    <property type="entry name" value="TSP_type-3_rpt"/>
</dbReference>
<dbReference type="PANTHER" id="PTHR24026">
    <property type="entry name" value="FAT ATYPICAL CADHERIN-RELATED"/>
    <property type="match status" value="1"/>
</dbReference>
<dbReference type="Pfam" id="PF17963">
    <property type="entry name" value="Big_9"/>
    <property type="match status" value="11"/>
</dbReference>
<feature type="region of interest" description="Disordered" evidence="3">
    <location>
        <begin position="1"/>
        <end position="20"/>
    </location>
</feature>
<feature type="compositionally biased region" description="Acidic residues" evidence="3">
    <location>
        <begin position="1922"/>
        <end position="1932"/>
    </location>
</feature>
<dbReference type="Proteomes" id="UP000721861">
    <property type="component" value="Unassembled WGS sequence"/>
</dbReference>
<dbReference type="Gene3D" id="2.60.40.10">
    <property type="entry name" value="Immunoglobulins"/>
    <property type="match status" value="8"/>
</dbReference>
<dbReference type="Pfam" id="PF05345">
    <property type="entry name" value="He_PIG"/>
    <property type="match status" value="7"/>
</dbReference>
<dbReference type="PROSITE" id="PS50268">
    <property type="entry name" value="CADHERIN_2"/>
    <property type="match status" value="7"/>
</dbReference>
<dbReference type="Gene3D" id="4.10.1080.10">
    <property type="entry name" value="TSP type-3 repeat"/>
    <property type="match status" value="1"/>
</dbReference>
<feature type="region of interest" description="Disordered" evidence="3">
    <location>
        <begin position="1913"/>
        <end position="1932"/>
    </location>
</feature>
<keyword evidence="2" id="KW-0472">Membrane</keyword>
<name>A0ABS5KG13_9BACT</name>
<evidence type="ECO:0000256" key="2">
    <source>
        <dbReference type="ARBA" id="ARBA00022989"/>
    </source>
</evidence>
<keyword evidence="1" id="KW-0812">Transmembrane</keyword>
<gene>
    <name evidence="5" type="ORF">KEM09_20720</name>
</gene>
<dbReference type="RefSeq" id="WP_212231586.1">
    <property type="nucleotide sequence ID" value="NZ_JAGUCN010000036.1"/>
</dbReference>
<dbReference type="Gene3D" id="2.60.40.3440">
    <property type="match status" value="5"/>
</dbReference>
<evidence type="ECO:0000313" key="6">
    <source>
        <dbReference type="Proteomes" id="UP000721861"/>
    </source>
</evidence>
<organism evidence="5 6">
    <name type="scientific">Carboxylicivirga mesophila</name>
    <dbReference type="NCBI Taxonomy" id="1166478"/>
    <lineage>
        <taxon>Bacteria</taxon>
        <taxon>Pseudomonadati</taxon>
        <taxon>Bacteroidota</taxon>
        <taxon>Bacteroidia</taxon>
        <taxon>Marinilabiliales</taxon>
        <taxon>Marinilabiliaceae</taxon>
        <taxon>Carboxylicivirga</taxon>
    </lineage>
</organism>
<dbReference type="InterPro" id="IPR040853">
    <property type="entry name" value="RapA2_cadherin-like"/>
</dbReference>
<feature type="domain" description="Cadherin" evidence="4">
    <location>
        <begin position="1585"/>
        <end position="1679"/>
    </location>
</feature>